<organism evidence="3 4">
    <name type="scientific">Giardia intestinalis</name>
    <name type="common">Giardia lamblia</name>
    <dbReference type="NCBI Taxonomy" id="5741"/>
    <lineage>
        <taxon>Eukaryota</taxon>
        <taxon>Metamonada</taxon>
        <taxon>Diplomonadida</taxon>
        <taxon>Hexamitidae</taxon>
        <taxon>Giardiinae</taxon>
        <taxon>Giardia</taxon>
    </lineage>
</organism>
<dbReference type="VEuPathDB" id="GiardiaDB:DHA2_154476"/>
<name>V6TF42_GIAIN</name>
<dbReference type="VEuPathDB" id="GiardiaDB:GL50803_0096306"/>
<dbReference type="AlphaFoldDB" id="V6TF42"/>
<evidence type="ECO:0000313" key="4">
    <source>
        <dbReference type="Proteomes" id="UP000018320"/>
    </source>
</evidence>
<keyword evidence="1" id="KW-0175">Coiled coil</keyword>
<dbReference type="VEuPathDB" id="GiardiaDB:GL50581_3287"/>
<feature type="region of interest" description="Disordered" evidence="2">
    <location>
        <begin position="231"/>
        <end position="267"/>
    </location>
</feature>
<dbReference type="EMBL" id="AHGT01000030">
    <property type="protein sequence ID" value="ESU37279.1"/>
    <property type="molecule type" value="Genomic_DNA"/>
</dbReference>
<sequence length="567" mass="63212">MSCVYKPTVLSGSVVHDEPDTDSASLFAQGYDNSILSLAKNADVLSEASKAFCPPQDFNKVLRPKSVGFCSCRIDPDFENFRNTVLRLLANVQEDVQGYIQAGISLRKQEYVVLVEIRDRIDRCQRDIMLFIDTFSGEHVPRLRRQSSLLEARNVKLQTRAKNLLVNELDADKYLNTEPKRTKDLLEAENLKLKKELKELKMQYDLQLIRAQELIDKILDTIQVDNATKNLPVSSCARPGSASTKKATKGELRTTQPKSSASSRQTLQSIKRQLLELKNDTIDLQASVQSDKCEPVCPHERALNDLLKAIRQENEALPSSKPNIAERGDSGATSDIIAIVHAMKNLFEVAPNQLSVSADNSLQIENNALKRELASHKDRVQALEGENAALLKEVSNTKQSLDRIQKSTSSLLASSSAKPQDVCRCGASISALDVSMLLQEKSILCHKLQEKDVELTKLQAEIDEVMLELINLHERYDELEKNAASDKPKKDIDSTQCPWKPQEQTAYKDVVPHGDDRVTSESVVDFSTLYSNHKATSAMIADSSRGLAEKSTKASRPKNKGVRKELT</sequence>
<reference evidence="3 4" key="2">
    <citation type="journal article" date="2013" name="Genome Biol. Evol.">
        <title>Genome sequencing of Giardia lamblia genotypes A2 and B isolates (DH and GS) and comparative analysis with the genomes of genotypes A1 and E (WB and Pig).</title>
        <authorList>
            <person name="Adam R.D."/>
            <person name="Dahlstrom E.W."/>
            <person name="Martens C.A."/>
            <person name="Bruno D.P."/>
            <person name="Barbian K.D."/>
            <person name="Ricklefs S.M."/>
            <person name="Hernandez M.M."/>
            <person name="Narla N.P."/>
            <person name="Patel R.B."/>
            <person name="Porcella S.F."/>
            <person name="Nash T.E."/>
        </authorList>
    </citation>
    <scope>NUCLEOTIDE SEQUENCE [LARGE SCALE GENOMIC DNA]</scope>
    <source>
        <strain evidence="3 4">DH</strain>
    </source>
</reference>
<feature type="compositionally biased region" description="Polar residues" evidence="2">
    <location>
        <begin position="253"/>
        <end position="267"/>
    </location>
</feature>
<proteinExistence type="predicted"/>
<accession>V6TF42</accession>
<comment type="caution">
    <text evidence="3">The sequence shown here is derived from an EMBL/GenBank/DDBJ whole genome shotgun (WGS) entry which is preliminary data.</text>
</comment>
<feature type="coiled-coil region" evidence="1">
    <location>
        <begin position="448"/>
        <end position="482"/>
    </location>
</feature>
<feature type="coiled-coil region" evidence="1">
    <location>
        <begin position="183"/>
        <end position="217"/>
    </location>
</feature>
<evidence type="ECO:0000313" key="3">
    <source>
        <dbReference type="EMBL" id="ESU37279.1"/>
    </source>
</evidence>
<evidence type="ECO:0000256" key="1">
    <source>
        <dbReference type="SAM" id="Coils"/>
    </source>
</evidence>
<dbReference type="VEuPathDB" id="GiardiaDB:QR46_0241"/>
<dbReference type="Proteomes" id="UP000018320">
    <property type="component" value="Unassembled WGS sequence"/>
</dbReference>
<feature type="region of interest" description="Disordered" evidence="2">
    <location>
        <begin position="541"/>
        <end position="567"/>
    </location>
</feature>
<reference evidence="4" key="1">
    <citation type="submission" date="2012-02" db="EMBL/GenBank/DDBJ databases">
        <title>Genome sequencing of Giardia lamblia Genotypes A2 and B isolates (DH and GS) and comparative analysis with the genomes of Genotypes A1 and E (WB and Pig).</title>
        <authorList>
            <person name="Adam R."/>
            <person name="Dahlstrom E."/>
            <person name="Martens C."/>
            <person name="Bruno D."/>
            <person name="Barbian K."/>
            <person name="Porcella S.F."/>
            <person name="Nash T."/>
        </authorList>
    </citation>
    <scope>NUCLEOTIDE SEQUENCE</scope>
    <source>
        <strain evidence="4">DH</strain>
    </source>
</reference>
<evidence type="ECO:0000256" key="2">
    <source>
        <dbReference type="SAM" id="MobiDB-lite"/>
    </source>
</evidence>
<feature type="coiled-coil region" evidence="1">
    <location>
        <begin position="359"/>
        <end position="400"/>
    </location>
</feature>
<gene>
    <name evidence="3" type="ORF">DHA2_154476</name>
</gene>
<protein>
    <submittedName>
        <fullName evidence="3">Uncharacterized protein</fullName>
    </submittedName>
</protein>